<evidence type="ECO:0000313" key="2">
    <source>
        <dbReference type="EMBL" id="PZA14318.1"/>
    </source>
</evidence>
<evidence type="ECO:0000256" key="1">
    <source>
        <dbReference type="SAM" id="MobiDB-lite"/>
    </source>
</evidence>
<reference evidence="2 3" key="1">
    <citation type="submission" date="2018-06" db="EMBL/GenBank/DDBJ databases">
        <title>Azoarcus communis strain SWub3 genome.</title>
        <authorList>
            <person name="Zorraquino Salvo V."/>
            <person name="Toubiana D."/>
            <person name="Blumwald E."/>
        </authorList>
    </citation>
    <scope>NUCLEOTIDE SEQUENCE [LARGE SCALE GENOMIC DNA]</scope>
    <source>
        <strain evidence="2 3">SWub3</strain>
    </source>
</reference>
<keyword evidence="3" id="KW-1185">Reference proteome</keyword>
<sequence length="102" mass="10692">MIDERFSAPAFTGAGLGSTASRDLSKQLQAELERDLMGLVGPAMRSAVAKLNHMGHKLSLAEEPTSSSIAFREQSGGAVVFVVAADIVVSVGYPDTTDLIDL</sequence>
<comment type="caution">
    <text evidence="2">The sequence shown here is derived from an EMBL/GenBank/DDBJ whole genome shotgun (WGS) entry which is preliminary data.</text>
</comment>
<feature type="region of interest" description="Disordered" evidence="1">
    <location>
        <begin position="1"/>
        <end position="22"/>
    </location>
</feature>
<proteinExistence type="predicted"/>
<dbReference type="EMBL" id="QKOE01000039">
    <property type="protein sequence ID" value="PZA14318.1"/>
    <property type="molecule type" value="Genomic_DNA"/>
</dbReference>
<organism evidence="2 3">
    <name type="scientific">Parazoarcus communis SWub3 = DSM 12120</name>
    <dbReference type="NCBI Taxonomy" id="1121029"/>
    <lineage>
        <taxon>Bacteria</taxon>
        <taxon>Pseudomonadati</taxon>
        <taxon>Pseudomonadota</taxon>
        <taxon>Betaproteobacteria</taxon>
        <taxon>Rhodocyclales</taxon>
        <taxon>Zoogloeaceae</taxon>
        <taxon>Parazoarcus</taxon>
    </lineage>
</organism>
<evidence type="ECO:0000313" key="3">
    <source>
        <dbReference type="Proteomes" id="UP000248259"/>
    </source>
</evidence>
<dbReference type="Proteomes" id="UP000248259">
    <property type="component" value="Unassembled WGS sequence"/>
</dbReference>
<dbReference type="AlphaFoldDB" id="A0A323V2F5"/>
<name>A0A323V2F5_9RHOO</name>
<protein>
    <submittedName>
        <fullName evidence="2">Uncharacterized protein</fullName>
    </submittedName>
</protein>
<accession>A0A323V2F5</accession>
<gene>
    <name evidence="2" type="ORF">DNK49_22435</name>
</gene>